<dbReference type="GO" id="GO:0005737">
    <property type="term" value="C:cytoplasm"/>
    <property type="evidence" value="ECO:0007669"/>
    <property type="project" value="TreeGrafter"/>
</dbReference>
<dbReference type="Pfam" id="PF14572">
    <property type="entry name" value="Pribosyl_synth"/>
    <property type="match status" value="1"/>
</dbReference>
<evidence type="ECO:0000313" key="5">
    <source>
        <dbReference type="WBParaSite" id="GPUH_0001815501-mRNA-1"/>
    </source>
</evidence>
<protein>
    <submittedName>
        <fullName evidence="5">Pribosyltran_N domain-containing protein</fullName>
    </submittedName>
</protein>
<dbReference type="Proteomes" id="UP000271098">
    <property type="component" value="Unassembled WGS sequence"/>
</dbReference>
<dbReference type="AlphaFoldDB" id="A0A183EAY9"/>
<keyword evidence="4" id="KW-1185">Reference proteome</keyword>
<dbReference type="GO" id="GO:0004749">
    <property type="term" value="F:ribose phosphate diphosphokinase activity"/>
    <property type="evidence" value="ECO:0007669"/>
    <property type="project" value="TreeGrafter"/>
</dbReference>
<dbReference type="PANTHER" id="PTHR10210:SF57">
    <property type="entry name" value="RIBOSE-PHOSPHATE DIPHOSPHOKINASE"/>
    <property type="match status" value="1"/>
</dbReference>
<dbReference type="GO" id="GO:0006164">
    <property type="term" value="P:purine nucleotide biosynthetic process"/>
    <property type="evidence" value="ECO:0007669"/>
    <property type="project" value="TreeGrafter"/>
</dbReference>
<dbReference type="FunFam" id="3.40.50.2020:FF:000014">
    <property type="entry name" value="Ribose-phosphate pyrophosphokinase 1"/>
    <property type="match status" value="1"/>
</dbReference>
<dbReference type="EMBL" id="UYRT01086254">
    <property type="protein sequence ID" value="VDN31112.1"/>
    <property type="molecule type" value="Genomic_DNA"/>
</dbReference>
<keyword evidence="2" id="KW-0545">Nucleotide biosynthesis</keyword>
<dbReference type="SUPFAM" id="SSF53271">
    <property type="entry name" value="PRTase-like"/>
    <property type="match status" value="1"/>
</dbReference>
<proteinExistence type="inferred from homology"/>
<dbReference type="PANTHER" id="PTHR10210">
    <property type="entry name" value="RIBOSE-PHOSPHATE DIPHOSPHOKINASE FAMILY MEMBER"/>
    <property type="match status" value="1"/>
</dbReference>
<reference evidence="3 4" key="2">
    <citation type="submission" date="2018-11" db="EMBL/GenBank/DDBJ databases">
        <authorList>
            <consortium name="Pathogen Informatics"/>
        </authorList>
    </citation>
    <scope>NUCLEOTIDE SEQUENCE [LARGE SCALE GENOMIC DNA]</scope>
</reference>
<name>A0A183EAY9_9BILA</name>
<gene>
    <name evidence="3" type="ORF">GPUH_LOCUS18130</name>
</gene>
<evidence type="ECO:0000256" key="1">
    <source>
        <dbReference type="ARBA" id="ARBA00006478"/>
    </source>
</evidence>
<dbReference type="OrthoDB" id="413572at2759"/>
<sequence length="131" mass="14799">MEHKDLWYSGNKLRLDMKRSGCTVSGRYGRYLWDDLPCRRKVSSVEEKLVEAGASAVYAFCVHGIFSGPALQRLNSSVFEAVVVTNTIPQEENMKKCPKIQCIDISMILAEAIRRTHNGESVSYLFSHVPM</sequence>
<evidence type="ECO:0000256" key="2">
    <source>
        <dbReference type="ARBA" id="ARBA00022727"/>
    </source>
</evidence>
<dbReference type="InterPro" id="IPR005946">
    <property type="entry name" value="Rib-P_diPkinase"/>
</dbReference>
<dbReference type="WBParaSite" id="GPUH_0001815501-mRNA-1">
    <property type="protein sequence ID" value="GPUH_0001815501-mRNA-1"/>
    <property type="gene ID" value="GPUH_0001815501"/>
</dbReference>
<comment type="similarity">
    <text evidence="1">Belongs to the ribose-phosphate pyrophosphokinase family.</text>
</comment>
<dbReference type="GO" id="GO:0005524">
    <property type="term" value="F:ATP binding"/>
    <property type="evidence" value="ECO:0007669"/>
    <property type="project" value="TreeGrafter"/>
</dbReference>
<dbReference type="GO" id="GO:0002189">
    <property type="term" value="C:ribose phosphate diphosphokinase complex"/>
    <property type="evidence" value="ECO:0007669"/>
    <property type="project" value="TreeGrafter"/>
</dbReference>
<dbReference type="GO" id="GO:0006015">
    <property type="term" value="P:5-phosphoribose 1-diphosphate biosynthetic process"/>
    <property type="evidence" value="ECO:0007669"/>
    <property type="project" value="TreeGrafter"/>
</dbReference>
<evidence type="ECO:0000313" key="4">
    <source>
        <dbReference type="Proteomes" id="UP000271098"/>
    </source>
</evidence>
<organism evidence="5">
    <name type="scientific">Gongylonema pulchrum</name>
    <dbReference type="NCBI Taxonomy" id="637853"/>
    <lineage>
        <taxon>Eukaryota</taxon>
        <taxon>Metazoa</taxon>
        <taxon>Ecdysozoa</taxon>
        <taxon>Nematoda</taxon>
        <taxon>Chromadorea</taxon>
        <taxon>Rhabditida</taxon>
        <taxon>Spirurina</taxon>
        <taxon>Spiruromorpha</taxon>
        <taxon>Spiruroidea</taxon>
        <taxon>Gongylonematidae</taxon>
        <taxon>Gongylonema</taxon>
    </lineage>
</organism>
<dbReference type="InterPro" id="IPR029057">
    <property type="entry name" value="PRTase-like"/>
</dbReference>
<reference evidence="5" key="1">
    <citation type="submission" date="2016-06" db="UniProtKB">
        <authorList>
            <consortium name="WormBaseParasite"/>
        </authorList>
    </citation>
    <scope>IDENTIFICATION</scope>
</reference>
<dbReference type="Gene3D" id="3.40.50.2020">
    <property type="match status" value="1"/>
</dbReference>
<accession>A0A183EAY9</accession>
<dbReference type="GO" id="GO:0000287">
    <property type="term" value="F:magnesium ion binding"/>
    <property type="evidence" value="ECO:0007669"/>
    <property type="project" value="InterPro"/>
</dbReference>
<evidence type="ECO:0000313" key="3">
    <source>
        <dbReference type="EMBL" id="VDN31112.1"/>
    </source>
</evidence>